<dbReference type="EMBL" id="GEDC01025746">
    <property type="protein sequence ID" value="JAS11552.1"/>
    <property type="molecule type" value="Transcribed_RNA"/>
</dbReference>
<feature type="non-terminal residue" evidence="2">
    <location>
        <position position="1"/>
    </location>
</feature>
<name>A0A1B6CDL9_9HEMI</name>
<sequence>DEVQTNSNSFLTSSSAFLMENLLNPNLEKTNHYKQKPSRSEDQAKSFRQDEVRACSPNSVSGSPSEYRMLFGPLSPNCETSYSQSPTDYTMRKETPTPAEAESPGGRSPEHEASRDSGREGSAPPHEPSEEKYSDG</sequence>
<proteinExistence type="predicted"/>
<feature type="compositionally biased region" description="Basic and acidic residues" evidence="1">
    <location>
        <begin position="108"/>
        <end position="119"/>
    </location>
</feature>
<feature type="compositionally biased region" description="Basic and acidic residues" evidence="1">
    <location>
        <begin position="38"/>
        <end position="53"/>
    </location>
</feature>
<evidence type="ECO:0000256" key="1">
    <source>
        <dbReference type="SAM" id="MobiDB-lite"/>
    </source>
</evidence>
<gene>
    <name evidence="2" type="ORF">g.44511</name>
</gene>
<feature type="compositionally biased region" description="Basic and acidic residues" evidence="1">
    <location>
        <begin position="127"/>
        <end position="136"/>
    </location>
</feature>
<protein>
    <submittedName>
        <fullName evidence="2">Uncharacterized protein</fullName>
    </submittedName>
</protein>
<organism evidence="2">
    <name type="scientific">Clastoptera arizonana</name>
    <name type="common">Arizona spittle bug</name>
    <dbReference type="NCBI Taxonomy" id="38151"/>
    <lineage>
        <taxon>Eukaryota</taxon>
        <taxon>Metazoa</taxon>
        <taxon>Ecdysozoa</taxon>
        <taxon>Arthropoda</taxon>
        <taxon>Hexapoda</taxon>
        <taxon>Insecta</taxon>
        <taxon>Pterygota</taxon>
        <taxon>Neoptera</taxon>
        <taxon>Paraneoptera</taxon>
        <taxon>Hemiptera</taxon>
        <taxon>Auchenorrhyncha</taxon>
        <taxon>Cercopoidea</taxon>
        <taxon>Clastopteridae</taxon>
        <taxon>Clastoptera</taxon>
    </lineage>
</organism>
<dbReference type="AlphaFoldDB" id="A0A1B6CDL9"/>
<feature type="non-terminal residue" evidence="2">
    <location>
        <position position="136"/>
    </location>
</feature>
<feature type="region of interest" description="Disordered" evidence="1">
    <location>
        <begin position="27"/>
        <end position="136"/>
    </location>
</feature>
<evidence type="ECO:0000313" key="2">
    <source>
        <dbReference type="EMBL" id="JAS11552.1"/>
    </source>
</evidence>
<accession>A0A1B6CDL9</accession>
<reference evidence="2" key="1">
    <citation type="submission" date="2015-12" db="EMBL/GenBank/DDBJ databases">
        <title>De novo transcriptome assembly of four potential Pierce s Disease insect vectors from Arizona vineyards.</title>
        <authorList>
            <person name="Tassone E.E."/>
        </authorList>
    </citation>
    <scope>NUCLEOTIDE SEQUENCE</scope>
</reference>
<feature type="compositionally biased region" description="Polar residues" evidence="1">
    <location>
        <begin position="77"/>
        <end position="88"/>
    </location>
</feature>